<reference evidence="2 3" key="1">
    <citation type="submission" date="2023-07" db="EMBL/GenBank/DDBJ databases">
        <title>Sorghum-associated microbial communities from plants grown in Nebraska, USA.</title>
        <authorList>
            <person name="Schachtman D."/>
        </authorList>
    </citation>
    <scope>NUCLEOTIDE SEQUENCE [LARGE SCALE GENOMIC DNA]</scope>
    <source>
        <strain evidence="2 3">CC258</strain>
    </source>
</reference>
<evidence type="ECO:0000313" key="2">
    <source>
        <dbReference type="EMBL" id="MDR6554654.1"/>
    </source>
</evidence>
<comment type="caution">
    <text evidence="2">The sequence shown here is derived from an EMBL/GenBank/DDBJ whole genome shotgun (WGS) entry which is preliminary data.</text>
</comment>
<name>A0ABU1P4Y8_9BACL</name>
<evidence type="ECO:0000259" key="1">
    <source>
        <dbReference type="Pfam" id="PF00535"/>
    </source>
</evidence>
<dbReference type="RefSeq" id="WP_310502071.1">
    <property type="nucleotide sequence ID" value="NZ_JAVDSB010000018.1"/>
</dbReference>
<dbReference type="PANTHER" id="PTHR43685:SF2">
    <property type="entry name" value="GLYCOSYLTRANSFERASE 2-LIKE DOMAIN-CONTAINING PROTEIN"/>
    <property type="match status" value="1"/>
</dbReference>
<dbReference type="SUPFAM" id="SSF53448">
    <property type="entry name" value="Nucleotide-diphospho-sugar transferases"/>
    <property type="match status" value="2"/>
</dbReference>
<dbReference type="Pfam" id="PF00535">
    <property type="entry name" value="Glycos_transf_2"/>
    <property type="match status" value="1"/>
</dbReference>
<keyword evidence="3" id="KW-1185">Reference proteome</keyword>
<sequence>MRVLIGSPVCQAPSILRLFLQSLHLLSVPTAEVHYLFIDDNSDGESKQLLRQFQEDHLEQTTIFHENATSGNYYRDQLTHHWNDKLIWKVAVFKNRIIEHALENDYDALLLIDSDLLLRPETLDKLLESDKSIISEIFWTHWQTNSIPLPQVWVSDEYIMFERIGREVLSKEQEIVRQHRFLARLRQPGVYEVGGLGACTCIRKDALQKGVNFNKINNLSFWGEDRHFCIRAQVLGFSLFVDTHYPAFHIYRETDLPGAEDFMRRYHVTPSTLQPLNETEVPPTILFPTPTIARPKLTLSMIVHNEAGKYLEQVLTKHRAYIDEAVIIDDGSSDNSSEICREILKGIPLHLIRNETANFNNEVMLRKQQWEETIRREPEWILNMDADEEFEEGFASDIASVLQQVDGDVGCFRLYDMWSDTHYREDEYWRAHFVYRPLLLRYRKNFAFKWKEQPLHCGRFPDNMFDLPAFILPNRVKHLGWSTPEIRAHKYERYMRLDPDGSYGWKEQYESILDPAPRLVKWSE</sequence>
<evidence type="ECO:0000313" key="3">
    <source>
        <dbReference type="Proteomes" id="UP001267290"/>
    </source>
</evidence>
<dbReference type="EMBL" id="JAVDSB010000018">
    <property type="protein sequence ID" value="MDR6554654.1"/>
    <property type="molecule type" value="Genomic_DNA"/>
</dbReference>
<dbReference type="PANTHER" id="PTHR43685">
    <property type="entry name" value="GLYCOSYLTRANSFERASE"/>
    <property type="match status" value="1"/>
</dbReference>
<feature type="domain" description="Glycosyltransferase 2-like" evidence="1">
    <location>
        <begin position="301"/>
        <end position="445"/>
    </location>
</feature>
<dbReference type="Proteomes" id="UP001267290">
    <property type="component" value="Unassembled WGS sequence"/>
</dbReference>
<gene>
    <name evidence="2" type="ORF">J2736_005884</name>
</gene>
<organism evidence="2 3">
    <name type="scientific">Paenibacillus qinlingensis</name>
    <dbReference type="NCBI Taxonomy" id="1837343"/>
    <lineage>
        <taxon>Bacteria</taxon>
        <taxon>Bacillati</taxon>
        <taxon>Bacillota</taxon>
        <taxon>Bacilli</taxon>
        <taxon>Bacillales</taxon>
        <taxon>Paenibacillaceae</taxon>
        <taxon>Paenibacillus</taxon>
    </lineage>
</organism>
<protein>
    <submittedName>
        <fullName evidence="2">Glycosyltransferase involved in cell wall biosynthesis</fullName>
    </submittedName>
</protein>
<accession>A0ABU1P4Y8</accession>
<dbReference type="InterPro" id="IPR029044">
    <property type="entry name" value="Nucleotide-diphossugar_trans"/>
</dbReference>
<dbReference type="Gene3D" id="3.90.550.10">
    <property type="entry name" value="Spore Coat Polysaccharide Biosynthesis Protein SpsA, Chain A"/>
    <property type="match status" value="2"/>
</dbReference>
<dbReference type="InterPro" id="IPR050834">
    <property type="entry name" value="Glycosyltransf_2"/>
</dbReference>
<dbReference type="InterPro" id="IPR001173">
    <property type="entry name" value="Glyco_trans_2-like"/>
</dbReference>
<proteinExistence type="predicted"/>